<dbReference type="AlphaFoldDB" id="A0A840P6Z5"/>
<feature type="domain" description="Asparagine synthetase" evidence="1">
    <location>
        <begin position="227"/>
        <end position="455"/>
    </location>
</feature>
<accession>A0A840P6Z5</accession>
<dbReference type="GO" id="GO:0004066">
    <property type="term" value="F:asparagine synthase (glutamine-hydrolyzing) activity"/>
    <property type="evidence" value="ECO:0007669"/>
    <property type="project" value="InterPro"/>
</dbReference>
<evidence type="ECO:0000259" key="1">
    <source>
        <dbReference type="Pfam" id="PF00733"/>
    </source>
</evidence>
<dbReference type="EMBL" id="JACHGN010000010">
    <property type="protein sequence ID" value="MBB5135092.1"/>
    <property type="molecule type" value="Genomic_DNA"/>
</dbReference>
<gene>
    <name evidence="2" type="ORF">HNP84_004828</name>
</gene>
<dbReference type="GO" id="GO:0006529">
    <property type="term" value="P:asparagine biosynthetic process"/>
    <property type="evidence" value="ECO:0007669"/>
    <property type="project" value="InterPro"/>
</dbReference>
<name>A0A840P6Z5_9ACTN</name>
<evidence type="ECO:0000313" key="2">
    <source>
        <dbReference type="EMBL" id="MBB5135092.1"/>
    </source>
</evidence>
<dbReference type="InterPro" id="IPR014729">
    <property type="entry name" value="Rossmann-like_a/b/a_fold"/>
</dbReference>
<dbReference type="InterPro" id="IPR001962">
    <property type="entry name" value="Asn_synthase"/>
</dbReference>
<organism evidence="2 3">
    <name type="scientific">Thermocatellispora tengchongensis</name>
    <dbReference type="NCBI Taxonomy" id="1073253"/>
    <lineage>
        <taxon>Bacteria</taxon>
        <taxon>Bacillati</taxon>
        <taxon>Actinomycetota</taxon>
        <taxon>Actinomycetes</taxon>
        <taxon>Streptosporangiales</taxon>
        <taxon>Streptosporangiaceae</taxon>
        <taxon>Thermocatellispora</taxon>
    </lineage>
</organism>
<dbReference type="SUPFAM" id="SSF52402">
    <property type="entry name" value="Adenine nucleotide alpha hydrolases-like"/>
    <property type="match status" value="1"/>
</dbReference>
<keyword evidence="3" id="KW-1185">Reference proteome</keyword>
<dbReference type="Proteomes" id="UP000578449">
    <property type="component" value="Unassembled WGS sequence"/>
</dbReference>
<evidence type="ECO:0000313" key="3">
    <source>
        <dbReference type="Proteomes" id="UP000578449"/>
    </source>
</evidence>
<dbReference type="Gene3D" id="3.40.50.620">
    <property type="entry name" value="HUPs"/>
    <property type="match status" value="1"/>
</dbReference>
<sequence>MRVYLGVAVKRPGARVPTAVLDLARASIEVAFPVPREAIRPAEWHGTGVSLLAWTNEPDDTRTPGTLTVDPAGRRAVGVSGYLSAPPDVARLLRAENLGVTTDALPGCLAAFRAGEDGELSAATSITRACPVFHAETPDLYVVGNRALLVHLAARGRVEWDVLALEMMVRQGYFLSDETPFLGVTALPPSSSITIRDGRRTITTFPLPHARPAPADPKGRKALVEDLADALLTTVEPLRAASEPVNLALTGGRDSRLMAALLHAARIPFRATTNGLDDHPDVVIARSIAAALGIEHTVIPPKQTEKRDAVMVEHPLLRTHETLRTCEGMTSAYESIVGYLPYSAKPTMSGQSGEILRGSGFLLLPTDLSPRGLRRRVDNYFLKTGELFTDAANEHARALAAPWQAMDNGFEALEHMYVAYKVGRWHAAARAGSLRRGDAVIPFLDAHVVRPAMTMDHLWRRSEEVVFELIDTFAPELCRIPVDGKPWRFLAEAGEDAPRRREHRRIPPPLVRPPAKGGWHWRTSPGPELSAVLGGFVLEHADALAPIVRPDKLREIFAGPVVKQPSLAWNLYTVAAMLTGLYPGPAPKDLDPVRVPVPV</sequence>
<dbReference type="RefSeq" id="WP_185052059.1">
    <property type="nucleotide sequence ID" value="NZ_BAABIX010000042.1"/>
</dbReference>
<protein>
    <recommendedName>
        <fullName evidence="1">Asparagine synthetase domain-containing protein</fullName>
    </recommendedName>
</protein>
<dbReference type="Pfam" id="PF00733">
    <property type="entry name" value="Asn_synthase"/>
    <property type="match status" value="1"/>
</dbReference>
<comment type="caution">
    <text evidence="2">The sequence shown here is derived from an EMBL/GenBank/DDBJ whole genome shotgun (WGS) entry which is preliminary data.</text>
</comment>
<reference evidence="2 3" key="1">
    <citation type="submission" date="2020-08" db="EMBL/GenBank/DDBJ databases">
        <title>Genomic Encyclopedia of Type Strains, Phase IV (KMG-IV): sequencing the most valuable type-strain genomes for metagenomic binning, comparative biology and taxonomic classification.</title>
        <authorList>
            <person name="Goeker M."/>
        </authorList>
    </citation>
    <scope>NUCLEOTIDE SEQUENCE [LARGE SCALE GENOMIC DNA]</scope>
    <source>
        <strain evidence="2 3">DSM 45615</strain>
    </source>
</reference>
<proteinExistence type="predicted"/>